<dbReference type="InterPro" id="IPR008927">
    <property type="entry name" value="6-PGluconate_DH-like_C_sf"/>
</dbReference>
<dbReference type="PIRSF" id="PIRSF000193">
    <property type="entry name" value="Pyrrol-5-carb_rd"/>
    <property type="match status" value="1"/>
</dbReference>
<dbReference type="PANTHER" id="PTHR11645">
    <property type="entry name" value="PYRROLINE-5-CARBOXYLATE REDUCTASE"/>
    <property type="match status" value="1"/>
</dbReference>
<dbReference type="Gene3D" id="3.40.50.720">
    <property type="entry name" value="NAD(P)-binding Rossmann-like Domain"/>
    <property type="match status" value="1"/>
</dbReference>
<evidence type="ECO:0000256" key="2">
    <source>
        <dbReference type="ARBA" id="ARBA00005525"/>
    </source>
</evidence>
<comment type="function">
    <text evidence="8">Catalyzes the reduction of 1-pyrroline-5-carboxylate (PCA) to L-proline.</text>
</comment>
<feature type="binding site" evidence="10">
    <location>
        <begin position="70"/>
        <end position="73"/>
    </location>
    <ligand>
        <name>NADP(+)</name>
        <dbReference type="ChEBI" id="CHEBI:58349"/>
    </ligand>
</feature>
<evidence type="ECO:0000259" key="13">
    <source>
        <dbReference type="Pfam" id="PF03807"/>
    </source>
</evidence>
<keyword evidence="16" id="KW-1185">Reference proteome</keyword>
<evidence type="ECO:0000256" key="6">
    <source>
        <dbReference type="ARBA" id="ARBA00022857"/>
    </source>
</evidence>
<dbReference type="Gene3D" id="1.10.3730.10">
    <property type="entry name" value="ProC C-terminal domain-like"/>
    <property type="match status" value="1"/>
</dbReference>
<dbReference type="InterPro" id="IPR028939">
    <property type="entry name" value="P5C_Rdtase_cat_N"/>
</dbReference>
<comment type="subcellular location">
    <subcellularLocation>
        <location evidence="1 8">Cytoplasm</location>
    </subcellularLocation>
</comment>
<dbReference type="InterPro" id="IPR000304">
    <property type="entry name" value="Pyrroline-COOH_reductase"/>
</dbReference>
<dbReference type="Pfam" id="PF14748">
    <property type="entry name" value="P5CR_dimer"/>
    <property type="match status" value="1"/>
</dbReference>
<keyword evidence="12" id="KW-0812">Transmembrane</keyword>
<protein>
    <recommendedName>
        <fullName evidence="8 9">Pyrroline-5-carboxylate reductase</fullName>
        <shortName evidence="8">P5C reductase</shortName>
        <shortName evidence="8">P5CR</shortName>
        <ecNumber evidence="8 9">1.5.1.2</ecNumber>
    </recommendedName>
    <alternativeName>
        <fullName evidence="8">PCA reductase</fullName>
    </alternativeName>
</protein>
<dbReference type="EMBL" id="CP040449">
    <property type="protein sequence ID" value="QFI54570.1"/>
    <property type="molecule type" value="Genomic_DNA"/>
</dbReference>
<evidence type="ECO:0000313" key="16">
    <source>
        <dbReference type="Proteomes" id="UP000594034"/>
    </source>
</evidence>
<evidence type="ECO:0000256" key="10">
    <source>
        <dbReference type="PIRSR" id="PIRSR000193-1"/>
    </source>
</evidence>
<keyword evidence="4 8" id="KW-0028">Amino-acid biosynthesis</keyword>
<gene>
    <name evidence="8 15" type="primary">proC</name>
    <name evidence="15" type="ORF">FE240_07565</name>
</gene>
<dbReference type="AlphaFoldDB" id="A0A5J6WUT7"/>
<reference evidence="15 16" key="1">
    <citation type="submission" date="2019-05" db="EMBL/GenBank/DDBJ databases">
        <title>OXA-830, a novel chromosomally encoded expanded-spectrum class D beta-lactamase in Aeromonas simiae.</title>
        <authorList>
            <person name="Zhou W."/>
            <person name="Chen Q."/>
        </authorList>
    </citation>
    <scope>NUCLEOTIDE SEQUENCE [LARGE SCALE GENOMIC DNA]</scope>
    <source>
        <strain evidence="15 16">A6</strain>
    </source>
</reference>
<dbReference type="GO" id="GO:0005737">
    <property type="term" value="C:cytoplasm"/>
    <property type="evidence" value="ECO:0007669"/>
    <property type="project" value="UniProtKB-SubCell"/>
</dbReference>
<dbReference type="PANTHER" id="PTHR11645:SF0">
    <property type="entry name" value="PYRROLINE-5-CARBOXYLATE REDUCTASE 3"/>
    <property type="match status" value="1"/>
</dbReference>
<dbReference type="FunFam" id="3.40.50.720:FF:000190">
    <property type="entry name" value="Pyrroline-5-carboxylate reductase"/>
    <property type="match status" value="1"/>
</dbReference>
<evidence type="ECO:0000256" key="12">
    <source>
        <dbReference type="SAM" id="Phobius"/>
    </source>
</evidence>
<dbReference type="PROSITE" id="PS00521">
    <property type="entry name" value="P5CR"/>
    <property type="match status" value="1"/>
</dbReference>
<dbReference type="GO" id="GO:0055129">
    <property type="term" value="P:L-proline biosynthetic process"/>
    <property type="evidence" value="ECO:0007669"/>
    <property type="project" value="UniProtKB-UniRule"/>
</dbReference>
<accession>A0A5J6WUT7</accession>
<evidence type="ECO:0000256" key="3">
    <source>
        <dbReference type="ARBA" id="ARBA00022490"/>
    </source>
</evidence>
<organism evidence="15 16">
    <name type="scientific">Aeromonas simiae</name>
    <dbReference type="NCBI Taxonomy" id="218936"/>
    <lineage>
        <taxon>Bacteria</taxon>
        <taxon>Pseudomonadati</taxon>
        <taxon>Pseudomonadota</taxon>
        <taxon>Gammaproteobacteria</taxon>
        <taxon>Aeromonadales</taxon>
        <taxon>Aeromonadaceae</taxon>
        <taxon>Aeromonas</taxon>
    </lineage>
</organism>
<dbReference type="KEGG" id="asim:FE240_07565"/>
<dbReference type="RefSeq" id="WP_193004018.1">
    <property type="nucleotide sequence ID" value="NZ_CP040449.1"/>
</dbReference>
<keyword evidence="7 8" id="KW-0560">Oxidoreductase</keyword>
<evidence type="ECO:0000256" key="4">
    <source>
        <dbReference type="ARBA" id="ARBA00022605"/>
    </source>
</evidence>
<keyword evidence="12" id="KW-1133">Transmembrane helix</keyword>
<comment type="catalytic activity">
    <reaction evidence="8">
        <text>L-proline + NAD(+) = (S)-1-pyrroline-5-carboxylate + NADH + 2 H(+)</text>
        <dbReference type="Rhea" id="RHEA:14105"/>
        <dbReference type="ChEBI" id="CHEBI:15378"/>
        <dbReference type="ChEBI" id="CHEBI:17388"/>
        <dbReference type="ChEBI" id="CHEBI:57540"/>
        <dbReference type="ChEBI" id="CHEBI:57945"/>
        <dbReference type="ChEBI" id="CHEBI:60039"/>
        <dbReference type="EC" id="1.5.1.2"/>
    </reaction>
</comment>
<evidence type="ECO:0000256" key="5">
    <source>
        <dbReference type="ARBA" id="ARBA00022650"/>
    </source>
</evidence>
<dbReference type="HAMAP" id="MF_01925">
    <property type="entry name" value="P5C_reductase"/>
    <property type="match status" value="1"/>
</dbReference>
<dbReference type="InterPro" id="IPR029036">
    <property type="entry name" value="P5CR_dimer"/>
</dbReference>
<feature type="domain" description="Pyrroline-5-carboxylate reductase catalytic N-terminal" evidence="13">
    <location>
        <begin position="4"/>
        <end position="99"/>
    </location>
</feature>
<dbReference type="UniPathway" id="UPA00098">
    <property type="reaction ID" value="UER00361"/>
</dbReference>
<name>A0A5J6WUT7_9GAMM</name>
<evidence type="ECO:0000259" key="14">
    <source>
        <dbReference type="Pfam" id="PF14748"/>
    </source>
</evidence>
<sequence length="270" mass="27446">MSKQIGFIGAGNMGKAIIAGIIASGQVAASDIHVFDLQQSQVDDLVARFGVRGAASAAEVAAQADILFAAVKPNVITQVLADLAPRLKAGGILVSIAAGVTLASLAAAVGAERKVVRVMPNTPALVNAGMSSLTANANVNAAEVAEVVALLESFGRAEVVPESLIHAVTAVSGSAPAYVFMFIEAMADAAVLGGMPRAQAYQFAAQTVLGSAKMVLESGQHPGALKDMVCSPGGTTIEAVKVLEDKGLRAGVMEAMLQCMRKSEAMSQSK</sequence>
<dbReference type="Pfam" id="PF03807">
    <property type="entry name" value="F420_oxidored"/>
    <property type="match status" value="1"/>
</dbReference>
<keyword evidence="5 8" id="KW-0641">Proline biosynthesis</keyword>
<evidence type="ECO:0000256" key="1">
    <source>
        <dbReference type="ARBA" id="ARBA00004496"/>
    </source>
</evidence>
<dbReference type="InterPro" id="IPR053790">
    <property type="entry name" value="P5CR-like_CS"/>
</dbReference>
<evidence type="ECO:0000256" key="9">
    <source>
        <dbReference type="NCBIfam" id="TIGR00112"/>
    </source>
</evidence>
<dbReference type="GO" id="GO:0004735">
    <property type="term" value="F:pyrroline-5-carboxylate reductase activity"/>
    <property type="evidence" value="ECO:0007669"/>
    <property type="project" value="UniProtKB-UniRule"/>
</dbReference>
<keyword evidence="6 8" id="KW-0521">NADP</keyword>
<dbReference type="EC" id="1.5.1.2" evidence="8 9"/>
<feature type="domain" description="Pyrroline-5-carboxylate reductase dimerisation" evidence="14">
    <location>
        <begin position="162"/>
        <end position="266"/>
    </location>
</feature>
<proteinExistence type="inferred from homology"/>
<dbReference type="NCBIfam" id="TIGR00112">
    <property type="entry name" value="proC"/>
    <property type="match status" value="1"/>
</dbReference>
<feature type="transmembrane region" description="Helical" evidence="12">
    <location>
        <begin position="89"/>
        <end position="111"/>
    </location>
</feature>
<keyword evidence="3 8" id="KW-0963">Cytoplasm</keyword>
<dbReference type="InterPro" id="IPR036291">
    <property type="entry name" value="NAD(P)-bd_dom_sf"/>
</dbReference>
<dbReference type="SUPFAM" id="SSF48179">
    <property type="entry name" value="6-phosphogluconate dehydrogenase C-terminal domain-like"/>
    <property type="match status" value="1"/>
</dbReference>
<evidence type="ECO:0000256" key="8">
    <source>
        <dbReference type="HAMAP-Rule" id="MF_01925"/>
    </source>
</evidence>
<evidence type="ECO:0000256" key="11">
    <source>
        <dbReference type="RuleBase" id="RU003903"/>
    </source>
</evidence>
<dbReference type="SUPFAM" id="SSF51735">
    <property type="entry name" value="NAD(P)-binding Rossmann-fold domains"/>
    <property type="match status" value="1"/>
</dbReference>
<comment type="similarity">
    <text evidence="2 8 11">Belongs to the pyrroline-5-carboxylate reductase family.</text>
</comment>
<dbReference type="FunFam" id="1.10.3730.10:FF:000001">
    <property type="entry name" value="Pyrroline-5-carboxylate reductase"/>
    <property type="match status" value="1"/>
</dbReference>
<evidence type="ECO:0000256" key="7">
    <source>
        <dbReference type="ARBA" id="ARBA00023002"/>
    </source>
</evidence>
<dbReference type="Proteomes" id="UP000594034">
    <property type="component" value="Chromosome"/>
</dbReference>
<evidence type="ECO:0000313" key="15">
    <source>
        <dbReference type="EMBL" id="QFI54570.1"/>
    </source>
</evidence>
<comment type="catalytic activity">
    <reaction evidence="8 11">
        <text>L-proline + NADP(+) = (S)-1-pyrroline-5-carboxylate + NADPH + 2 H(+)</text>
        <dbReference type="Rhea" id="RHEA:14109"/>
        <dbReference type="ChEBI" id="CHEBI:15378"/>
        <dbReference type="ChEBI" id="CHEBI:17388"/>
        <dbReference type="ChEBI" id="CHEBI:57783"/>
        <dbReference type="ChEBI" id="CHEBI:58349"/>
        <dbReference type="ChEBI" id="CHEBI:60039"/>
        <dbReference type="EC" id="1.5.1.2"/>
    </reaction>
</comment>
<keyword evidence="12" id="KW-0472">Membrane</keyword>
<feature type="binding site" evidence="10">
    <location>
        <begin position="8"/>
        <end position="13"/>
    </location>
    <ligand>
        <name>NADP(+)</name>
        <dbReference type="ChEBI" id="CHEBI:58349"/>
    </ligand>
</feature>
<comment type="pathway">
    <text evidence="8 11">Amino-acid biosynthesis; L-proline biosynthesis; L-proline from L-glutamate 5-semialdehyde: step 1/1.</text>
</comment>